<name>A0AAD7TQF1_9APHY</name>
<dbReference type="Pfam" id="PF00097">
    <property type="entry name" value="zf-C3HC4"/>
    <property type="match status" value="1"/>
</dbReference>
<evidence type="ECO:0000259" key="6">
    <source>
        <dbReference type="PROSITE" id="PS50089"/>
    </source>
</evidence>
<keyword evidence="1" id="KW-0479">Metal-binding</keyword>
<proteinExistence type="predicted"/>
<dbReference type="PANTHER" id="PTHR45969:SF69">
    <property type="entry name" value="FINGER DOMAIN PROTEIN, PUTATIVE (AFU_ORTHOLOGUE AFUA_3G12190)-RELATED"/>
    <property type="match status" value="1"/>
</dbReference>
<dbReference type="PROSITE" id="PS50089">
    <property type="entry name" value="ZF_RING_2"/>
    <property type="match status" value="1"/>
</dbReference>
<dbReference type="SUPFAM" id="SSF57850">
    <property type="entry name" value="RING/U-box"/>
    <property type="match status" value="1"/>
</dbReference>
<evidence type="ECO:0000256" key="1">
    <source>
        <dbReference type="ARBA" id="ARBA00022723"/>
    </source>
</evidence>
<evidence type="ECO:0000256" key="3">
    <source>
        <dbReference type="ARBA" id="ARBA00022833"/>
    </source>
</evidence>
<comment type="caution">
    <text evidence="7">The sequence shown here is derived from an EMBL/GenBank/DDBJ whole genome shotgun (WGS) entry which is preliminary data.</text>
</comment>
<dbReference type="InterPro" id="IPR001841">
    <property type="entry name" value="Znf_RING"/>
</dbReference>
<dbReference type="EMBL" id="JAPEVG010000226">
    <property type="protein sequence ID" value="KAJ8473338.1"/>
    <property type="molecule type" value="Genomic_DNA"/>
</dbReference>
<accession>A0AAD7TQF1</accession>
<dbReference type="GO" id="GO:0016567">
    <property type="term" value="P:protein ubiquitination"/>
    <property type="evidence" value="ECO:0007669"/>
    <property type="project" value="TreeGrafter"/>
</dbReference>
<evidence type="ECO:0000313" key="8">
    <source>
        <dbReference type="Proteomes" id="UP001215151"/>
    </source>
</evidence>
<protein>
    <recommendedName>
        <fullName evidence="6">RING-type domain-containing protein</fullName>
    </recommendedName>
</protein>
<dbReference type="Proteomes" id="UP001215151">
    <property type="component" value="Unassembled WGS sequence"/>
</dbReference>
<dbReference type="AlphaFoldDB" id="A0AAD7TQF1"/>
<dbReference type="PANTHER" id="PTHR45969">
    <property type="entry name" value="RING ZINC FINGER PROTEIN-RELATED"/>
    <property type="match status" value="1"/>
</dbReference>
<dbReference type="Gene3D" id="3.30.40.10">
    <property type="entry name" value="Zinc/RING finger domain, C3HC4 (zinc finger)"/>
    <property type="match status" value="1"/>
</dbReference>
<evidence type="ECO:0000256" key="2">
    <source>
        <dbReference type="ARBA" id="ARBA00022771"/>
    </source>
</evidence>
<evidence type="ECO:0000256" key="4">
    <source>
        <dbReference type="PROSITE-ProRule" id="PRU00175"/>
    </source>
</evidence>
<dbReference type="InterPro" id="IPR018957">
    <property type="entry name" value="Znf_C3HC4_RING-type"/>
</dbReference>
<dbReference type="InterPro" id="IPR013083">
    <property type="entry name" value="Znf_RING/FYVE/PHD"/>
</dbReference>
<dbReference type="GO" id="GO:0061630">
    <property type="term" value="F:ubiquitin protein ligase activity"/>
    <property type="evidence" value="ECO:0007669"/>
    <property type="project" value="TreeGrafter"/>
</dbReference>
<evidence type="ECO:0000313" key="7">
    <source>
        <dbReference type="EMBL" id="KAJ8473338.1"/>
    </source>
</evidence>
<keyword evidence="2 4" id="KW-0863">Zinc-finger</keyword>
<feature type="region of interest" description="Disordered" evidence="5">
    <location>
        <begin position="164"/>
        <end position="204"/>
    </location>
</feature>
<gene>
    <name evidence="7" type="ORF">ONZ51_g7930</name>
</gene>
<feature type="compositionally biased region" description="Basic and acidic residues" evidence="5">
    <location>
        <begin position="185"/>
        <end position="198"/>
    </location>
</feature>
<feature type="domain" description="RING-type" evidence="6">
    <location>
        <begin position="55"/>
        <end position="118"/>
    </location>
</feature>
<evidence type="ECO:0000256" key="5">
    <source>
        <dbReference type="SAM" id="MobiDB-lite"/>
    </source>
</evidence>
<keyword evidence="3" id="KW-0862">Zinc</keyword>
<reference evidence="7" key="1">
    <citation type="submission" date="2022-11" db="EMBL/GenBank/DDBJ databases">
        <title>Genome Sequence of Cubamyces cubensis.</title>
        <authorList>
            <person name="Buettner E."/>
        </authorList>
    </citation>
    <scope>NUCLEOTIDE SEQUENCE</scope>
    <source>
        <strain evidence="7">MPL-01</strain>
    </source>
</reference>
<organism evidence="7 8">
    <name type="scientific">Trametes cubensis</name>
    <dbReference type="NCBI Taxonomy" id="1111947"/>
    <lineage>
        <taxon>Eukaryota</taxon>
        <taxon>Fungi</taxon>
        <taxon>Dikarya</taxon>
        <taxon>Basidiomycota</taxon>
        <taxon>Agaricomycotina</taxon>
        <taxon>Agaricomycetes</taxon>
        <taxon>Polyporales</taxon>
        <taxon>Polyporaceae</taxon>
        <taxon>Trametes</taxon>
    </lineage>
</organism>
<keyword evidence="8" id="KW-1185">Reference proteome</keyword>
<sequence length="204" mass="23025">MMRNNPQGAEAASNRFTRMLDDARQREARLVDFADALPRLTESQLVALGQSDSTCPICLTSLLALLAEEETAIAMDSPAHPIEELGVTRLAETCGHIFCRKDIREWLFQGNTTCPTCRRPFVDFPREQTDRATERANEQPVRAEEMAISRNQLLRNMAAFTAFFEGPAPGDEAEHEGQFTQAPQNRRDEADDHDDRNEFSSMYS</sequence>
<dbReference type="GO" id="GO:0008270">
    <property type="term" value="F:zinc ion binding"/>
    <property type="evidence" value="ECO:0007669"/>
    <property type="project" value="UniProtKB-KW"/>
</dbReference>